<name>A0A5J9SPP4_9POAL</name>
<feature type="non-terminal residue" evidence="5">
    <location>
        <position position="1"/>
    </location>
</feature>
<dbReference type="PANTHER" id="PTHR11926">
    <property type="entry name" value="GLUCOSYL/GLUCURONOSYL TRANSFERASES"/>
    <property type="match status" value="1"/>
</dbReference>
<organism evidence="5 6">
    <name type="scientific">Eragrostis curvula</name>
    <name type="common">weeping love grass</name>
    <dbReference type="NCBI Taxonomy" id="38414"/>
    <lineage>
        <taxon>Eukaryota</taxon>
        <taxon>Viridiplantae</taxon>
        <taxon>Streptophyta</taxon>
        <taxon>Embryophyta</taxon>
        <taxon>Tracheophyta</taxon>
        <taxon>Spermatophyta</taxon>
        <taxon>Magnoliopsida</taxon>
        <taxon>Liliopsida</taxon>
        <taxon>Poales</taxon>
        <taxon>Poaceae</taxon>
        <taxon>PACMAD clade</taxon>
        <taxon>Chloridoideae</taxon>
        <taxon>Eragrostideae</taxon>
        <taxon>Eragrostidinae</taxon>
        <taxon>Eragrostis</taxon>
    </lineage>
</organism>
<dbReference type="InterPro" id="IPR035595">
    <property type="entry name" value="UDP_glycos_trans_CS"/>
</dbReference>
<keyword evidence="3" id="KW-0328">Glycosyltransferase</keyword>
<comment type="caution">
    <text evidence="5">The sequence shown here is derived from an EMBL/GenBank/DDBJ whole genome shotgun (WGS) entry which is preliminary data.</text>
</comment>
<protein>
    <recommendedName>
        <fullName evidence="4">Glycosyltransferase</fullName>
        <ecNumber evidence="4">2.4.1.-</ecNumber>
    </recommendedName>
</protein>
<dbReference type="Proteomes" id="UP000324897">
    <property type="component" value="Unassembled WGS sequence"/>
</dbReference>
<accession>A0A5J9SPP4</accession>
<dbReference type="GO" id="GO:0080043">
    <property type="term" value="F:quercetin 3-O-glucosyltransferase activity"/>
    <property type="evidence" value="ECO:0007669"/>
    <property type="project" value="TreeGrafter"/>
</dbReference>
<dbReference type="Pfam" id="PF00201">
    <property type="entry name" value="UDPGT"/>
    <property type="match status" value="1"/>
</dbReference>
<evidence type="ECO:0000256" key="1">
    <source>
        <dbReference type="ARBA" id="ARBA00009995"/>
    </source>
</evidence>
<evidence type="ECO:0000313" key="5">
    <source>
        <dbReference type="EMBL" id="TVU00945.1"/>
    </source>
</evidence>
<proteinExistence type="inferred from homology"/>
<comment type="similarity">
    <text evidence="1 3">Belongs to the UDP-glycosyltransferase family.</text>
</comment>
<evidence type="ECO:0000256" key="3">
    <source>
        <dbReference type="RuleBase" id="RU003718"/>
    </source>
</evidence>
<dbReference type="Gramene" id="TVU00945">
    <property type="protein sequence ID" value="TVU00945"/>
    <property type="gene ID" value="EJB05_53602"/>
</dbReference>
<dbReference type="SUPFAM" id="SSF53756">
    <property type="entry name" value="UDP-Glycosyltransferase/glycogen phosphorylase"/>
    <property type="match status" value="1"/>
</dbReference>
<dbReference type="PROSITE" id="PS00375">
    <property type="entry name" value="UDPGT"/>
    <property type="match status" value="1"/>
</dbReference>
<dbReference type="CDD" id="cd03784">
    <property type="entry name" value="GT1_Gtf-like"/>
    <property type="match status" value="1"/>
</dbReference>
<sequence>MAPPHFLVVTFIGQGHLNPSRALAARIARATGARVTLSAAVSMHRRMFPSLAAADEEVDDGGPVSYAPYSDGYDDGFRFLGGDQWDYVHRSSRVGRETLAAVLDRLAARGRPVTCVVYTILLWWAGELARERGVPGVLFWAQPATVLALYHHYFHDEYYRRLVAEHAGDPGFAVAVPGLLPMAIGELPVLLTNSTGDTMLSAALYRIRKTMEQVDTDRRSSNGGGNAMVLVNTVEALEAGALTCIPGLDVLPIGPVFDASHGAQSAETYMEWLDTKPARSVVYVSFGSIADMSKRQKEEMRRGLASTGRPYLCVVRDNLDDDDDCGEEGQGVVVEWCDQARVLSHAAVGCFVTHCGWNSTLEAVASGVPMVAVPQCFEQHANARILVADWGVGVRAAVAADGVLEAEELSRCLEMVMGHNESAIAVRRSSEAWKAKVTEATGDGGSSDRNFKTFLNKTVKRP</sequence>
<dbReference type="Gene3D" id="3.40.50.2000">
    <property type="entry name" value="Glycogen Phosphorylase B"/>
    <property type="match status" value="2"/>
</dbReference>
<evidence type="ECO:0000256" key="4">
    <source>
        <dbReference type="RuleBase" id="RU362057"/>
    </source>
</evidence>
<keyword evidence="6" id="KW-1185">Reference proteome</keyword>
<dbReference type="InterPro" id="IPR002213">
    <property type="entry name" value="UDP_glucos_trans"/>
</dbReference>
<evidence type="ECO:0000313" key="6">
    <source>
        <dbReference type="Proteomes" id="UP000324897"/>
    </source>
</evidence>
<gene>
    <name evidence="5" type="ORF">EJB05_53602</name>
</gene>
<dbReference type="EC" id="2.4.1.-" evidence="4"/>
<dbReference type="GO" id="GO:0080044">
    <property type="term" value="F:quercetin 7-O-glucosyltransferase activity"/>
    <property type="evidence" value="ECO:0007669"/>
    <property type="project" value="TreeGrafter"/>
</dbReference>
<dbReference type="EMBL" id="RWGY01000522">
    <property type="protein sequence ID" value="TVU00945.1"/>
    <property type="molecule type" value="Genomic_DNA"/>
</dbReference>
<dbReference type="AlphaFoldDB" id="A0A5J9SPP4"/>
<dbReference type="PANTHER" id="PTHR11926:SF1366">
    <property type="entry name" value="GLYCOSYLTRANSFERASE"/>
    <property type="match status" value="1"/>
</dbReference>
<evidence type="ECO:0000256" key="2">
    <source>
        <dbReference type="ARBA" id="ARBA00022679"/>
    </source>
</evidence>
<dbReference type="OrthoDB" id="5835829at2759"/>
<keyword evidence="2 3" id="KW-0808">Transferase</keyword>
<reference evidence="5 6" key="1">
    <citation type="journal article" date="2019" name="Sci. Rep.">
        <title>A high-quality genome of Eragrostis curvula grass provides insights into Poaceae evolution and supports new strategies to enhance forage quality.</title>
        <authorList>
            <person name="Carballo J."/>
            <person name="Santos B.A.C.M."/>
            <person name="Zappacosta D."/>
            <person name="Garbus I."/>
            <person name="Selva J.P."/>
            <person name="Gallo C.A."/>
            <person name="Diaz A."/>
            <person name="Albertini E."/>
            <person name="Caccamo M."/>
            <person name="Echenique V."/>
        </authorList>
    </citation>
    <scope>NUCLEOTIDE SEQUENCE [LARGE SCALE GENOMIC DNA]</scope>
    <source>
        <strain evidence="6">cv. Victoria</strain>
        <tissue evidence="5">Leaf</tissue>
    </source>
</reference>
<dbReference type="FunFam" id="3.40.50.2000:FF:000019">
    <property type="entry name" value="Glycosyltransferase"/>
    <property type="match status" value="1"/>
</dbReference>